<dbReference type="InterPro" id="IPR035906">
    <property type="entry name" value="MetI-like_sf"/>
</dbReference>
<dbReference type="GO" id="GO:0022857">
    <property type="term" value="F:transmembrane transporter activity"/>
    <property type="evidence" value="ECO:0007669"/>
    <property type="project" value="InterPro"/>
</dbReference>
<reference evidence="10 11" key="1">
    <citation type="submission" date="2018-05" db="EMBL/GenBank/DDBJ databases">
        <title>Genetic diversity of glacier-inhabiting Cryobacterium bacteria in China and description of Cryobacterium mengkeensis sp. nov. and Arthrobacter glacialis sp. nov.</title>
        <authorList>
            <person name="Liu Q."/>
            <person name="Xin Y.-H."/>
        </authorList>
    </citation>
    <scope>NUCLEOTIDE SEQUENCE [LARGE SCALE GENOMIC DNA]</scope>
    <source>
        <strain evidence="10 11">B7</strain>
    </source>
</reference>
<sequence length="318" mass="35250">MPPASVPPTPGAARAVADYSGYKVVAAKHPWRWVGTIVVALGVVAILFSLATNPRWEWDVVAQWFTAESVIRGLGETLKLTVISGVLGFVLGFILALMRLSASPLLVSVSWTFSWIFRSTPLLVQMLLWYNLGYLYEKISLGIPFTSVQFFEVQTTTLISQFAAAILGLTLNQAAYSAEIIRGGILSVDQGQLEAASALGIPAWRRSTRIVLPQAMRSILPTAFNEIIGLVKGTSIVYVLAYSELFYTVQVIYNRTQQVLPLLLVATLWYIVITSVLSVFQYYIERHFAKGAVRTLPQTPLQKAKKFFTLRTTAKDLR</sequence>
<dbReference type="SUPFAM" id="SSF161098">
    <property type="entry name" value="MetI-like"/>
    <property type="match status" value="1"/>
</dbReference>
<keyword evidence="2 8" id="KW-0813">Transport</keyword>
<feature type="transmembrane region" description="Helical" evidence="8">
    <location>
        <begin position="31"/>
        <end position="51"/>
    </location>
</feature>
<name>A0A2V5IVB6_9MICC</name>
<dbReference type="GO" id="GO:0006865">
    <property type="term" value="P:amino acid transport"/>
    <property type="evidence" value="ECO:0007669"/>
    <property type="project" value="UniProtKB-KW"/>
</dbReference>
<evidence type="ECO:0000313" key="11">
    <source>
        <dbReference type="Proteomes" id="UP000247980"/>
    </source>
</evidence>
<comment type="subcellular location">
    <subcellularLocation>
        <location evidence="1 8">Cell membrane</location>
        <topology evidence="1 8">Multi-pass membrane protein</topology>
    </subcellularLocation>
</comment>
<gene>
    <name evidence="10" type="ORF">CVS30_12415</name>
</gene>
<feature type="domain" description="ABC transmembrane type-1" evidence="9">
    <location>
        <begin position="74"/>
        <end position="281"/>
    </location>
</feature>
<accession>A0A2V5IVB6</accession>
<dbReference type="Pfam" id="PF00528">
    <property type="entry name" value="BPD_transp_1"/>
    <property type="match status" value="1"/>
</dbReference>
<evidence type="ECO:0000313" key="10">
    <source>
        <dbReference type="EMBL" id="PYI38064.1"/>
    </source>
</evidence>
<dbReference type="AlphaFoldDB" id="A0A2V5IVB6"/>
<evidence type="ECO:0000256" key="6">
    <source>
        <dbReference type="ARBA" id="ARBA00022989"/>
    </source>
</evidence>
<evidence type="ECO:0000256" key="7">
    <source>
        <dbReference type="ARBA" id="ARBA00023136"/>
    </source>
</evidence>
<evidence type="ECO:0000256" key="4">
    <source>
        <dbReference type="ARBA" id="ARBA00022692"/>
    </source>
</evidence>
<evidence type="ECO:0000256" key="1">
    <source>
        <dbReference type="ARBA" id="ARBA00004651"/>
    </source>
</evidence>
<dbReference type="PANTHER" id="PTHR30614">
    <property type="entry name" value="MEMBRANE COMPONENT OF AMINO ACID ABC TRANSPORTER"/>
    <property type="match status" value="1"/>
</dbReference>
<dbReference type="Proteomes" id="UP000247980">
    <property type="component" value="Unassembled WGS sequence"/>
</dbReference>
<keyword evidence="5" id="KW-0029">Amino-acid transport</keyword>
<dbReference type="GO" id="GO:0043190">
    <property type="term" value="C:ATP-binding cassette (ABC) transporter complex"/>
    <property type="evidence" value="ECO:0007669"/>
    <property type="project" value="InterPro"/>
</dbReference>
<dbReference type="OrthoDB" id="92598at2"/>
<dbReference type="InterPro" id="IPR043429">
    <property type="entry name" value="ArtM/GltK/GlnP/TcyL/YhdX-like"/>
</dbReference>
<comment type="similarity">
    <text evidence="8">Belongs to the binding-protein-dependent transport system permease family.</text>
</comment>
<keyword evidence="3" id="KW-1003">Cell membrane</keyword>
<evidence type="ECO:0000256" key="2">
    <source>
        <dbReference type="ARBA" id="ARBA00022448"/>
    </source>
</evidence>
<proteinExistence type="inferred from homology"/>
<feature type="transmembrane region" description="Helical" evidence="8">
    <location>
        <begin position="262"/>
        <end position="284"/>
    </location>
</feature>
<dbReference type="InterPro" id="IPR010065">
    <property type="entry name" value="AA_ABC_transptr_permease_3TM"/>
</dbReference>
<dbReference type="EMBL" id="QJVC01000013">
    <property type="protein sequence ID" value="PYI38064.1"/>
    <property type="molecule type" value="Genomic_DNA"/>
</dbReference>
<keyword evidence="4 8" id="KW-0812">Transmembrane</keyword>
<dbReference type="NCBIfam" id="TIGR01726">
    <property type="entry name" value="HEQRo_perm_3TM"/>
    <property type="match status" value="1"/>
</dbReference>
<organism evidence="10 11">
    <name type="scientific">Arthrobacter psychrolactophilus</name>
    <dbReference type="NCBI Taxonomy" id="92442"/>
    <lineage>
        <taxon>Bacteria</taxon>
        <taxon>Bacillati</taxon>
        <taxon>Actinomycetota</taxon>
        <taxon>Actinomycetes</taxon>
        <taxon>Micrococcales</taxon>
        <taxon>Micrococcaceae</taxon>
        <taxon>Arthrobacter</taxon>
    </lineage>
</organism>
<dbReference type="InterPro" id="IPR000515">
    <property type="entry name" value="MetI-like"/>
</dbReference>
<dbReference type="PANTHER" id="PTHR30614:SF0">
    <property type="entry name" value="L-CYSTINE TRANSPORT SYSTEM PERMEASE PROTEIN TCYL"/>
    <property type="match status" value="1"/>
</dbReference>
<dbReference type="CDD" id="cd06261">
    <property type="entry name" value="TM_PBP2"/>
    <property type="match status" value="1"/>
</dbReference>
<feature type="transmembrane region" description="Helical" evidence="8">
    <location>
        <begin position="80"/>
        <end position="100"/>
    </location>
</feature>
<keyword evidence="11" id="KW-1185">Reference proteome</keyword>
<dbReference type="Gene3D" id="1.10.3720.10">
    <property type="entry name" value="MetI-like"/>
    <property type="match status" value="1"/>
</dbReference>
<keyword evidence="6 8" id="KW-1133">Transmembrane helix</keyword>
<evidence type="ECO:0000256" key="3">
    <source>
        <dbReference type="ARBA" id="ARBA00022475"/>
    </source>
</evidence>
<keyword evidence="7 8" id="KW-0472">Membrane</keyword>
<feature type="transmembrane region" description="Helical" evidence="8">
    <location>
        <begin position="223"/>
        <end position="242"/>
    </location>
</feature>
<evidence type="ECO:0000259" key="9">
    <source>
        <dbReference type="PROSITE" id="PS50928"/>
    </source>
</evidence>
<protein>
    <submittedName>
        <fullName evidence="10">Amino acid ABC transporter permease</fullName>
    </submittedName>
</protein>
<comment type="caution">
    <text evidence="10">The sequence shown here is derived from an EMBL/GenBank/DDBJ whole genome shotgun (WGS) entry which is preliminary data.</text>
</comment>
<evidence type="ECO:0000256" key="5">
    <source>
        <dbReference type="ARBA" id="ARBA00022970"/>
    </source>
</evidence>
<evidence type="ECO:0000256" key="8">
    <source>
        <dbReference type="RuleBase" id="RU363032"/>
    </source>
</evidence>
<dbReference type="PROSITE" id="PS50928">
    <property type="entry name" value="ABC_TM1"/>
    <property type="match status" value="1"/>
</dbReference>